<proteinExistence type="predicted"/>
<accession>A0A2S6FU42</accession>
<evidence type="ECO:0000313" key="2">
    <source>
        <dbReference type="Proteomes" id="UP000239863"/>
    </source>
</evidence>
<sequence length="79" mass="9063">MSDYKLDISGCLGLNEYSNINDYMDIVEISDKFTISLEENNKSETGIICAMLKEKGFNINKSEIRDDNKVYIFANKIKN</sequence>
<dbReference type="OrthoDB" id="1935443at2"/>
<name>A0A2S6FU42_9CLOT</name>
<protein>
    <submittedName>
        <fullName evidence="1">Uncharacterized protein</fullName>
    </submittedName>
</protein>
<comment type="caution">
    <text evidence="1">The sequence shown here is derived from an EMBL/GenBank/DDBJ whole genome shotgun (WGS) entry which is preliminary data.</text>
</comment>
<organism evidence="1 2">
    <name type="scientific">Clostridium algidicarnis DSM 15099</name>
    <dbReference type="NCBI Taxonomy" id="1121295"/>
    <lineage>
        <taxon>Bacteria</taxon>
        <taxon>Bacillati</taxon>
        <taxon>Bacillota</taxon>
        <taxon>Clostridia</taxon>
        <taxon>Eubacteriales</taxon>
        <taxon>Clostridiaceae</taxon>
        <taxon>Clostridium</taxon>
    </lineage>
</organism>
<dbReference type="STRING" id="37659.GCA_000703125_01367"/>
<dbReference type="Proteomes" id="UP000239863">
    <property type="component" value="Unassembled WGS sequence"/>
</dbReference>
<dbReference type="RefSeq" id="WP_104410851.1">
    <property type="nucleotide sequence ID" value="NZ_PTIS01000029.1"/>
</dbReference>
<evidence type="ECO:0000313" key="1">
    <source>
        <dbReference type="EMBL" id="PPK43444.1"/>
    </source>
</evidence>
<gene>
    <name evidence="1" type="ORF">BD821_1295</name>
</gene>
<dbReference type="EMBL" id="PTIS01000029">
    <property type="protein sequence ID" value="PPK43444.1"/>
    <property type="molecule type" value="Genomic_DNA"/>
</dbReference>
<dbReference type="AlphaFoldDB" id="A0A2S6FU42"/>
<reference evidence="1 2" key="1">
    <citation type="submission" date="2018-02" db="EMBL/GenBank/DDBJ databases">
        <title>Genomic Encyclopedia of Archaeal and Bacterial Type Strains, Phase II (KMG-II): from individual species to whole genera.</title>
        <authorList>
            <person name="Goeker M."/>
        </authorList>
    </citation>
    <scope>NUCLEOTIDE SEQUENCE [LARGE SCALE GENOMIC DNA]</scope>
    <source>
        <strain evidence="1 2">DSM 15099</strain>
    </source>
</reference>